<dbReference type="EMBL" id="LLWH01000160">
    <property type="protein sequence ID" value="KQB53768.1"/>
    <property type="molecule type" value="Genomic_DNA"/>
</dbReference>
<dbReference type="OrthoDB" id="9806476at2"/>
<feature type="domain" description="Thoeris anti-defense 2-like" evidence="1">
    <location>
        <begin position="77"/>
        <end position="155"/>
    </location>
</feature>
<dbReference type="Pfam" id="PF11195">
    <property type="entry name" value="Tad2-like"/>
    <property type="match status" value="1"/>
</dbReference>
<evidence type="ECO:0000259" key="1">
    <source>
        <dbReference type="Pfam" id="PF11195"/>
    </source>
</evidence>
<dbReference type="RefSeq" id="WP_055102742.1">
    <property type="nucleotide sequence ID" value="NZ_LLWH01000160.1"/>
</dbReference>
<dbReference type="STRING" id="1563157.AQS70_09145"/>
<keyword evidence="3" id="KW-1185">Reference proteome</keyword>
<protein>
    <recommendedName>
        <fullName evidence="1">Thoeris anti-defense 2-like domain-containing protein</fullName>
    </recommendedName>
</protein>
<proteinExistence type="predicted"/>
<evidence type="ECO:0000313" key="3">
    <source>
        <dbReference type="Proteomes" id="UP000050342"/>
    </source>
</evidence>
<organism evidence="2 3">
    <name type="scientific">Pseudomonas endophytica</name>
    <dbReference type="NCBI Taxonomy" id="1563157"/>
    <lineage>
        <taxon>Bacteria</taxon>
        <taxon>Pseudomonadati</taxon>
        <taxon>Pseudomonadota</taxon>
        <taxon>Gammaproteobacteria</taxon>
        <taxon>Pseudomonadales</taxon>
        <taxon>Pseudomonadaceae</taxon>
        <taxon>Pseudomonas</taxon>
    </lineage>
</organism>
<accession>A0A0Q0YWK1</accession>
<dbReference type="AlphaFoldDB" id="A0A0Q0YWK1"/>
<comment type="caution">
    <text evidence="2">The sequence shown here is derived from an EMBL/GenBank/DDBJ whole genome shotgun (WGS) entry which is preliminary data.</text>
</comment>
<reference evidence="2 3" key="1">
    <citation type="submission" date="2015-10" db="EMBL/GenBank/DDBJ databases">
        <title>Pseudomonas helleri sp. nov. and Pseudomonas weihenstephanensis sp. nov., isolated from raw cows milk.</title>
        <authorList>
            <person name="Von Neubeck M."/>
            <person name="Huptas C."/>
            <person name="Wenning M."/>
            <person name="Scherer S."/>
        </authorList>
    </citation>
    <scope>NUCLEOTIDE SEQUENCE [LARGE SCALE GENOMIC DNA]</scope>
    <source>
        <strain evidence="2 3">BSTT44</strain>
    </source>
</reference>
<gene>
    <name evidence="2" type="ORF">AQS70_09145</name>
</gene>
<dbReference type="Proteomes" id="UP000050342">
    <property type="component" value="Unassembled WGS sequence"/>
</dbReference>
<name>A0A0Q0YWK1_9PSED</name>
<dbReference type="InterPro" id="IPR021361">
    <property type="entry name" value="Tad2-like_dom"/>
</dbReference>
<evidence type="ECO:0000313" key="2">
    <source>
        <dbReference type="EMBL" id="KQB53768.1"/>
    </source>
</evidence>
<sequence>MTQQFIGTKIILAVAMTRLAYNDYRGWALPADENGDDAGYLVEYTDGGSPNHADHAGYISWSPKEQFDNAYRQTSGMSFGLAIEALKLGKRVERASWNGKGMWLKLVPEELAEAISFQHEALRPLPWIGMKTADQCFVPWLASQTDVLADDWQLVE</sequence>